<feature type="domain" description="Lysozyme inhibitor LprI-like N-terminal" evidence="2">
    <location>
        <begin position="67"/>
        <end position="138"/>
    </location>
</feature>
<dbReference type="PANTHER" id="PTHR37549:SF1">
    <property type="entry name" value="LIPOPROTEIN LPRI"/>
    <property type="match status" value="1"/>
</dbReference>
<accession>A0ABZ0BDJ3</accession>
<feature type="chain" id="PRO_5045780746" description="Lysozyme inhibitor LprI-like N-terminal domain-containing protein" evidence="1">
    <location>
        <begin position="22"/>
        <end position="238"/>
    </location>
</feature>
<sequence>MRWRMTMMAATAMTLAGCGGAPSGAGNEAATVANLATEPGENGMLPVRGAASASFAPDAAEAPAYDCAKASNSVERMICAHPDLAARDRALSAAYRTAVDQASGAAEARLRSEQRAFLTLRDACTDAACVAESYDARLDALRRPAAPNADARGGDDVAGQAALARRSEDSCLSTAGRKKAETLVKQCLAASPATHPPCNMANSCAMIEDEIERSCGLFDGDEAYFPDFCRAYRDGGGG</sequence>
<dbReference type="InterPro" id="IPR052755">
    <property type="entry name" value="Lysozyme_Inhibitor_LprI"/>
</dbReference>
<keyword evidence="4" id="KW-1185">Reference proteome</keyword>
<evidence type="ECO:0000313" key="3">
    <source>
        <dbReference type="EMBL" id="WNO55225.1"/>
    </source>
</evidence>
<dbReference type="RefSeq" id="WP_313918574.1">
    <property type="nucleotide sequence ID" value="NZ_CP135076.1"/>
</dbReference>
<organism evidence="3 4">
    <name type="scientific">Stakelama saccharophila</name>
    <dbReference type="NCBI Taxonomy" id="3075605"/>
    <lineage>
        <taxon>Bacteria</taxon>
        <taxon>Pseudomonadati</taxon>
        <taxon>Pseudomonadota</taxon>
        <taxon>Alphaproteobacteria</taxon>
        <taxon>Sphingomonadales</taxon>
        <taxon>Sphingomonadaceae</taxon>
        <taxon>Stakelama</taxon>
    </lineage>
</organism>
<dbReference type="Proteomes" id="UP001302249">
    <property type="component" value="Chromosome"/>
</dbReference>
<proteinExistence type="predicted"/>
<feature type="signal peptide" evidence="1">
    <location>
        <begin position="1"/>
        <end position="21"/>
    </location>
</feature>
<evidence type="ECO:0000259" key="2">
    <source>
        <dbReference type="Pfam" id="PF07007"/>
    </source>
</evidence>
<dbReference type="Pfam" id="PF07007">
    <property type="entry name" value="LprI"/>
    <property type="match status" value="1"/>
</dbReference>
<name>A0ABZ0BDJ3_9SPHN</name>
<reference evidence="3 4" key="1">
    <citation type="submission" date="2023-09" db="EMBL/GenBank/DDBJ databases">
        <authorList>
            <person name="Rey-Velasco X."/>
        </authorList>
    </citation>
    <scope>NUCLEOTIDE SEQUENCE [LARGE SCALE GENOMIC DNA]</scope>
    <source>
        <strain evidence="3 4">W311</strain>
    </source>
</reference>
<dbReference type="Gene3D" id="1.20.1270.180">
    <property type="match status" value="1"/>
</dbReference>
<evidence type="ECO:0000313" key="4">
    <source>
        <dbReference type="Proteomes" id="UP001302249"/>
    </source>
</evidence>
<evidence type="ECO:0000256" key="1">
    <source>
        <dbReference type="SAM" id="SignalP"/>
    </source>
</evidence>
<dbReference type="PANTHER" id="PTHR37549">
    <property type="entry name" value="LIPOPROTEIN LPRI"/>
    <property type="match status" value="1"/>
</dbReference>
<dbReference type="InterPro" id="IPR009739">
    <property type="entry name" value="LprI-like_N"/>
</dbReference>
<keyword evidence="1" id="KW-0732">Signal</keyword>
<dbReference type="EMBL" id="CP135076">
    <property type="protein sequence ID" value="WNO55225.1"/>
    <property type="molecule type" value="Genomic_DNA"/>
</dbReference>
<gene>
    <name evidence="3" type="ORF">RPR59_00670</name>
</gene>
<protein>
    <recommendedName>
        <fullName evidence="2">Lysozyme inhibitor LprI-like N-terminal domain-containing protein</fullName>
    </recommendedName>
</protein>
<dbReference type="PROSITE" id="PS51257">
    <property type="entry name" value="PROKAR_LIPOPROTEIN"/>
    <property type="match status" value="1"/>
</dbReference>